<organism evidence="4 5">
    <name type="scientific">Spiribacter salinus</name>
    <dbReference type="NCBI Taxonomy" id="1335746"/>
    <lineage>
        <taxon>Bacteria</taxon>
        <taxon>Pseudomonadati</taxon>
        <taxon>Pseudomonadota</taxon>
        <taxon>Gammaproteobacteria</taxon>
        <taxon>Chromatiales</taxon>
        <taxon>Ectothiorhodospiraceae</taxon>
        <taxon>Spiribacter</taxon>
    </lineage>
</organism>
<dbReference type="CDD" id="cd22359">
    <property type="entry name" value="SfsA-like_bacterial"/>
    <property type="match status" value="1"/>
</dbReference>
<dbReference type="PANTHER" id="PTHR30545:SF2">
    <property type="entry name" value="SUGAR FERMENTATION STIMULATION PROTEIN A"/>
    <property type="match status" value="1"/>
</dbReference>
<evidence type="ECO:0000259" key="3">
    <source>
        <dbReference type="Pfam" id="PF17746"/>
    </source>
</evidence>
<dbReference type="PANTHER" id="PTHR30545">
    <property type="entry name" value="SUGAR FERMENTATION STIMULATION PROTEIN A"/>
    <property type="match status" value="1"/>
</dbReference>
<reference evidence="4 5" key="1">
    <citation type="submission" date="2019-06" db="EMBL/GenBank/DDBJ databases">
        <title>Metagenome assembled Genome of Spiribacter salinus SL48-SHIP from the microbial mat of Salt Lake 48 (Novosibirsk region, Russia).</title>
        <authorList>
            <person name="Shipova A."/>
            <person name="Rozanov A.S."/>
            <person name="Bryanskaya A.V."/>
            <person name="Peltek S.E."/>
        </authorList>
    </citation>
    <scope>NUCLEOTIDE SEQUENCE [LARGE SCALE GENOMIC DNA]</scope>
    <source>
        <strain evidence="4">SL48-SHIP-2</strain>
    </source>
</reference>
<name>A0A540VU59_9GAMM</name>
<protein>
    <recommendedName>
        <fullName evidence="1">Sugar fermentation stimulation protein homolog</fullName>
    </recommendedName>
</protein>
<accession>A0A540VU59</accession>
<comment type="caution">
    <text evidence="4">The sequence shown here is derived from an EMBL/GenBank/DDBJ whole genome shotgun (WGS) entry which is preliminary data.</text>
</comment>
<evidence type="ECO:0000313" key="4">
    <source>
        <dbReference type="EMBL" id="TQF00295.1"/>
    </source>
</evidence>
<proteinExistence type="inferred from homology"/>
<dbReference type="EMBL" id="VIFK01000017">
    <property type="protein sequence ID" value="TQF00295.1"/>
    <property type="molecule type" value="Genomic_DNA"/>
</dbReference>
<sequence>MDYDAPLIPAVLERRYKRFLADVQLRSGETLTAHCPNTGSMLGCAEPGMPVWLSHSDRAGRKYAHTWEQVGVANGIRVGIHTGRTNRLVGEVLDSPELMPETAAGGPARAEVTVPGLPMRADFYQEGDGRFIEVKNVTAAVDQGLAVFPDARSSRGVRHLEVLQALVEGGTPAMLVFCAQRADVHTVSPADDIDPAYGQALRRAMAAGVDVIALGAEPTDAGIEVTRRLRVVA</sequence>
<gene>
    <name evidence="1 4" type="primary">sfsA</name>
    <name evidence="4" type="ORF">FKY71_04225</name>
</gene>
<dbReference type="Pfam" id="PF03749">
    <property type="entry name" value="SfsA"/>
    <property type="match status" value="1"/>
</dbReference>
<dbReference type="FunFam" id="2.40.50.580:FF:000001">
    <property type="entry name" value="Sugar fermentation stimulation protein A"/>
    <property type="match status" value="1"/>
</dbReference>
<dbReference type="InterPro" id="IPR005224">
    <property type="entry name" value="SfsA"/>
</dbReference>
<dbReference type="Proteomes" id="UP000315400">
    <property type="component" value="Unassembled WGS sequence"/>
</dbReference>
<evidence type="ECO:0000256" key="1">
    <source>
        <dbReference type="HAMAP-Rule" id="MF_00095"/>
    </source>
</evidence>
<dbReference type="STRING" id="1260251.SPISAL_04170"/>
<dbReference type="Gene3D" id="2.40.50.580">
    <property type="match status" value="1"/>
</dbReference>
<dbReference type="InterPro" id="IPR041465">
    <property type="entry name" value="SfsA_N"/>
</dbReference>
<evidence type="ECO:0000259" key="2">
    <source>
        <dbReference type="Pfam" id="PF03749"/>
    </source>
</evidence>
<dbReference type="Gene3D" id="3.40.1350.60">
    <property type="match status" value="1"/>
</dbReference>
<feature type="domain" description="Sugar fermentation stimulation protein C-terminal" evidence="2">
    <location>
        <begin position="84"/>
        <end position="219"/>
    </location>
</feature>
<dbReference type="AlphaFoldDB" id="A0A540VU59"/>
<dbReference type="NCBIfam" id="TIGR00230">
    <property type="entry name" value="sfsA"/>
    <property type="match status" value="1"/>
</dbReference>
<evidence type="ECO:0000313" key="5">
    <source>
        <dbReference type="Proteomes" id="UP000315400"/>
    </source>
</evidence>
<feature type="domain" description="SfsA N-terminal OB" evidence="3">
    <location>
        <begin position="14"/>
        <end position="74"/>
    </location>
</feature>
<comment type="similarity">
    <text evidence="1">Belongs to the SfsA family.</text>
</comment>
<dbReference type="Pfam" id="PF17746">
    <property type="entry name" value="SfsA_N"/>
    <property type="match status" value="1"/>
</dbReference>
<dbReference type="HAMAP" id="MF_00095">
    <property type="entry name" value="SfsA"/>
    <property type="match status" value="1"/>
</dbReference>
<dbReference type="InterPro" id="IPR040452">
    <property type="entry name" value="SfsA_C"/>
</dbReference>
<dbReference type="GO" id="GO:0003677">
    <property type="term" value="F:DNA binding"/>
    <property type="evidence" value="ECO:0007669"/>
    <property type="project" value="InterPro"/>
</dbReference>